<comment type="similarity">
    <text evidence="1">Belongs to the FlgM family.</text>
</comment>
<sequence>MMKINGNDRIGSVNPYKKSQDVHQTASRSKLEKKKDQVEISSEGKELLETQVTNKASQEKLESLKKSVSTGTYHVSPQILAEKIFPFLK</sequence>
<dbReference type="NCBIfam" id="TIGR03824">
    <property type="entry name" value="FlgM_jcvi"/>
    <property type="match status" value="1"/>
</dbReference>
<dbReference type="InterPro" id="IPR035890">
    <property type="entry name" value="Anti-sigma-28_factor_FlgM_sf"/>
</dbReference>
<dbReference type="RefSeq" id="WP_341418865.1">
    <property type="nucleotide sequence ID" value="NZ_JBBPCC010000023.1"/>
</dbReference>
<evidence type="ECO:0000256" key="3">
    <source>
        <dbReference type="ARBA" id="ARBA00022491"/>
    </source>
</evidence>
<reference evidence="9 10" key="1">
    <citation type="submission" date="2024-04" db="EMBL/GenBank/DDBJ databases">
        <title>draft genome sequnece of Paenibacillus filicis.</title>
        <authorList>
            <person name="Kim D.-U."/>
        </authorList>
    </citation>
    <scope>NUCLEOTIDE SEQUENCE [LARGE SCALE GENOMIC DNA]</scope>
    <source>
        <strain evidence="9 10">KACC14197</strain>
    </source>
</reference>
<keyword evidence="5" id="KW-0805">Transcription regulation</keyword>
<feature type="domain" description="Anti-sigma-28 factor FlgM C-terminal" evidence="8">
    <location>
        <begin position="36"/>
        <end position="84"/>
    </location>
</feature>
<evidence type="ECO:0000256" key="5">
    <source>
        <dbReference type="ARBA" id="ARBA00023015"/>
    </source>
</evidence>
<evidence type="ECO:0000256" key="2">
    <source>
        <dbReference type="ARBA" id="ARBA00017823"/>
    </source>
</evidence>
<keyword evidence="9" id="KW-0969">Cilium</keyword>
<protein>
    <recommendedName>
        <fullName evidence="2">Negative regulator of flagellin synthesis</fullName>
    </recommendedName>
</protein>
<gene>
    <name evidence="9" type="primary">flgM</name>
    <name evidence="9" type="ORF">WMW72_27880</name>
</gene>
<evidence type="ECO:0000259" key="8">
    <source>
        <dbReference type="Pfam" id="PF04316"/>
    </source>
</evidence>
<dbReference type="Pfam" id="PF04316">
    <property type="entry name" value="FlgM"/>
    <property type="match status" value="1"/>
</dbReference>
<dbReference type="SUPFAM" id="SSF101498">
    <property type="entry name" value="Anti-sigma factor FlgM"/>
    <property type="match status" value="1"/>
</dbReference>
<comment type="caution">
    <text evidence="9">The sequence shown here is derived from an EMBL/GenBank/DDBJ whole genome shotgun (WGS) entry which is preliminary data.</text>
</comment>
<keyword evidence="3" id="KW-0678">Repressor</keyword>
<dbReference type="InterPro" id="IPR031316">
    <property type="entry name" value="FlgM_C"/>
</dbReference>
<accession>A0ABU9DUE2</accession>
<feature type="region of interest" description="Disordered" evidence="7">
    <location>
        <begin position="1"/>
        <end position="44"/>
    </location>
</feature>
<feature type="compositionally biased region" description="Basic and acidic residues" evidence="7">
    <location>
        <begin position="29"/>
        <end position="44"/>
    </location>
</feature>
<keyword evidence="9" id="KW-0966">Cell projection</keyword>
<keyword evidence="9" id="KW-0282">Flagellum</keyword>
<name>A0ABU9DUE2_9BACL</name>
<evidence type="ECO:0000256" key="1">
    <source>
        <dbReference type="ARBA" id="ARBA00005322"/>
    </source>
</evidence>
<keyword evidence="10" id="KW-1185">Reference proteome</keyword>
<evidence type="ECO:0000313" key="10">
    <source>
        <dbReference type="Proteomes" id="UP001469365"/>
    </source>
</evidence>
<proteinExistence type="inferred from homology"/>
<evidence type="ECO:0000256" key="6">
    <source>
        <dbReference type="ARBA" id="ARBA00023163"/>
    </source>
</evidence>
<keyword evidence="6" id="KW-0804">Transcription</keyword>
<evidence type="ECO:0000256" key="7">
    <source>
        <dbReference type="SAM" id="MobiDB-lite"/>
    </source>
</evidence>
<dbReference type="Proteomes" id="UP001469365">
    <property type="component" value="Unassembled WGS sequence"/>
</dbReference>
<evidence type="ECO:0000313" key="9">
    <source>
        <dbReference type="EMBL" id="MEK8131733.1"/>
    </source>
</evidence>
<evidence type="ECO:0000256" key="4">
    <source>
        <dbReference type="ARBA" id="ARBA00022795"/>
    </source>
</evidence>
<keyword evidence="4" id="KW-1005">Bacterial flagellum biogenesis</keyword>
<organism evidence="9 10">
    <name type="scientific">Paenibacillus filicis</name>
    <dbReference type="NCBI Taxonomy" id="669464"/>
    <lineage>
        <taxon>Bacteria</taxon>
        <taxon>Bacillati</taxon>
        <taxon>Bacillota</taxon>
        <taxon>Bacilli</taxon>
        <taxon>Bacillales</taxon>
        <taxon>Paenibacillaceae</taxon>
        <taxon>Paenibacillus</taxon>
    </lineage>
</organism>
<dbReference type="EMBL" id="JBBPCC010000023">
    <property type="protein sequence ID" value="MEK8131733.1"/>
    <property type="molecule type" value="Genomic_DNA"/>
</dbReference>
<dbReference type="InterPro" id="IPR007412">
    <property type="entry name" value="FlgM"/>
</dbReference>